<dbReference type="AlphaFoldDB" id="A0A917E715"/>
<sequence>MMAKLLPERVEAAPTAPTPNVARFTSKAVPAYPDPRIGSTEYAARIIGARCRLSPAVANSVIELVGMGGDA</sequence>
<dbReference type="EMBL" id="BMJM01000003">
    <property type="protein sequence ID" value="GGE05580.1"/>
    <property type="molecule type" value="Genomic_DNA"/>
</dbReference>
<reference evidence="1" key="2">
    <citation type="submission" date="2020-09" db="EMBL/GenBank/DDBJ databases">
        <authorList>
            <person name="Sun Q."/>
            <person name="Zhou Y."/>
        </authorList>
    </citation>
    <scope>NUCLEOTIDE SEQUENCE</scope>
    <source>
        <strain evidence="1">CGMCC 1.15519</strain>
    </source>
</reference>
<evidence type="ECO:0000313" key="2">
    <source>
        <dbReference type="Proteomes" id="UP000635071"/>
    </source>
</evidence>
<keyword evidence="2" id="KW-1185">Reference proteome</keyword>
<reference evidence="1" key="1">
    <citation type="journal article" date="2014" name="Int. J. Syst. Evol. Microbiol.">
        <title>Complete genome sequence of Corynebacterium casei LMG S-19264T (=DSM 44701T), isolated from a smear-ripened cheese.</title>
        <authorList>
            <consortium name="US DOE Joint Genome Institute (JGI-PGF)"/>
            <person name="Walter F."/>
            <person name="Albersmeier A."/>
            <person name="Kalinowski J."/>
            <person name="Ruckert C."/>
        </authorList>
    </citation>
    <scope>NUCLEOTIDE SEQUENCE</scope>
    <source>
        <strain evidence="1">CGMCC 1.15519</strain>
    </source>
</reference>
<dbReference type="RefSeq" id="WP_188761840.1">
    <property type="nucleotide sequence ID" value="NZ_BMJM01000003.1"/>
</dbReference>
<comment type="caution">
    <text evidence="1">The sequence shown here is derived from an EMBL/GenBank/DDBJ whole genome shotgun (WGS) entry which is preliminary data.</text>
</comment>
<dbReference type="Proteomes" id="UP000635071">
    <property type="component" value="Unassembled WGS sequence"/>
</dbReference>
<accession>A0A917E715</accession>
<gene>
    <name evidence="1" type="ORF">GCM10011529_09960</name>
</gene>
<evidence type="ECO:0000313" key="1">
    <source>
        <dbReference type="EMBL" id="GGE05580.1"/>
    </source>
</evidence>
<protein>
    <submittedName>
        <fullName evidence="1">Uncharacterized protein</fullName>
    </submittedName>
</protein>
<name>A0A917E715_9SPHN</name>
<organism evidence="1 2">
    <name type="scientific">Sandarakinorhabdus glacialis</name>
    <dbReference type="NCBI Taxonomy" id="1614636"/>
    <lineage>
        <taxon>Bacteria</taxon>
        <taxon>Pseudomonadati</taxon>
        <taxon>Pseudomonadota</taxon>
        <taxon>Alphaproteobacteria</taxon>
        <taxon>Sphingomonadales</taxon>
        <taxon>Sphingosinicellaceae</taxon>
        <taxon>Sandarakinorhabdus</taxon>
    </lineage>
</organism>
<proteinExistence type="predicted"/>